<dbReference type="RefSeq" id="WP_106777369.1">
    <property type="nucleotide sequence ID" value="NZ_JYGE01000007.1"/>
</dbReference>
<reference evidence="3" key="1">
    <citation type="thesis" date="2015" institute="Rutgers" country="The State University of New Jersey, 14 College Farm Rd., New Brunswick, NJ, USA">
        <title>Ammonia toxicity in bacteria and its implications for treatment of and resource recovery from highly nitrogenous organic wastes.</title>
        <authorList>
            <person name="Luther A.K."/>
        </authorList>
    </citation>
    <scope>NUCLEOTIDE SEQUENCE</scope>
    <source>
        <strain evidence="3">RT-10B</strain>
    </source>
</reference>
<dbReference type="GO" id="GO:0010181">
    <property type="term" value="F:FMN binding"/>
    <property type="evidence" value="ECO:0007669"/>
    <property type="project" value="InterPro"/>
</dbReference>
<dbReference type="PANTHER" id="PTHR43717:SF1">
    <property type="entry name" value="ANAEROBIC NITRIC OXIDE REDUCTASE FLAVORUBREDOXIN"/>
    <property type="match status" value="1"/>
</dbReference>
<dbReference type="EMBL" id="JYGE01000007">
    <property type="protein sequence ID" value="PSJ30877.1"/>
    <property type="molecule type" value="Genomic_DNA"/>
</dbReference>
<comment type="caution">
    <text evidence="3">The sequence shown here is derived from an EMBL/GenBank/DDBJ whole genome shotgun (WGS) entry which is preliminary data.</text>
</comment>
<dbReference type="AlphaFoldDB" id="A0A2P7PYU5"/>
<dbReference type="SUPFAM" id="SSF56281">
    <property type="entry name" value="Metallo-hydrolase/oxidoreductase"/>
    <property type="match status" value="1"/>
</dbReference>
<dbReference type="SUPFAM" id="SSF52218">
    <property type="entry name" value="Flavoproteins"/>
    <property type="match status" value="1"/>
</dbReference>
<dbReference type="Gene3D" id="3.40.50.360">
    <property type="match status" value="1"/>
</dbReference>
<organism evidence="3 4">
    <name type="scientific">Peptostreptococcus russellii</name>
    <dbReference type="NCBI Taxonomy" id="215200"/>
    <lineage>
        <taxon>Bacteria</taxon>
        <taxon>Bacillati</taxon>
        <taxon>Bacillota</taxon>
        <taxon>Clostridia</taxon>
        <taxon>Peptostreptococcales</taxon>
        <taxon>Peptostreptococcaceae</taxon>
        <taxon>Peptostreptococcus</taxon>
    </lineage>
</organism>
<comment type="similarity">
    <text evidence="1">In the N-terminal section; belongs to the zinc metallo-hydrolase group 3 family.</text>
</comment>
<dbReference type="InterPro" id="IPR036866">
    <property type="entry name" value="RibonucZ/Hydroxyglut_hydro"/>
</dbReference>
<evidence type="ECO:0000313" key="3">
    <source>
        <dbReference type="EMBL" id="PSJ30877.1"/>
    </source>
</evidence>
<dbReference type="InterPro" id="IPR045761">
    <property type="entry name" value="ODP_dom"/>
</dbReference>
<dbReference type="Proteomes" id="UP000241434">
    <property type="component" value="Unassembled WGS sequence"/>
</dbReference>
<proteinExistence type="inferred from homology"/>
<keyword evidence="4" id="KW-1185">Reference proteome</keyword>
<dbReference type="PIRSF" id="PIRSF005243">
    <property type="entry name" value="ROO"/>
    <property type="match status" value="1"/>
</dbReference>
<dbReference type="SMART" id="SM00849">
    <property type="entry name" value="Lactamase_B"/>
    <property type="match status" value="1"/>
</dbReference>
<dbReference type="InterPro" id="IPR008254">
    <property type="entry name" value="Flavodoxin/NO_synth"/>
</dbReference>
<evidence type="ECO:0000313" key="4">
    <source>
        <dbReference type="Proteomes" id="UP000241434"/>
    </source>
</evidence>
<evidence type="ECO:0000259" key="2">
    <source>
        <dbReference type="PROSITE" id="PS50902"/>
    </source>
</evidence>
<protein>
    <submittedName>
        <fullName evidence="3">Flavodoxin</fullName>
    </submittedName>
</protein>
<dbReference type="Pfam" id="PF00258">
    <property type="entry name" value="Flavodoxin_1"/>
    <property type="match status" value="1"/>
</dbReference>
<dbReference type="GO" id="GO:0016651">
    <property type="term" value="F:oxidoreductase activity, acting on NAD(P)H"/>
    <property type="evidence" value="ECO:0007669"/>
    <property type="project" value="UniProtKB-ARBA"/>
</dbReference>
<dbReference type="InterPro" id="IPR001279">
    <property type="entry name" value="Metallo-B-lactamas"/>
</dbReference>
<gene>
    <name evidence="3" type="ORF">UF10_08425</name>
</gene>
<dbReference type="GO" id="GO:0046872">
    <property type="term" value="F:metal ion binding"/>
    <property type="evidence" value="ECO:0007669"/>
    <property type="project" value="InterPro"/>
</dbReference>
<dbReference type="PROSITE" id="PS50902">
    <property type="entry name" value="FLAVODOXIN_LIKE"/>
    <property type="match status" value="1"/>
</dbReference>
<name>A0A2P7PYU5_9FIRM</name>
<sequence>MNTVSVKILDNLYYLGVNDRETNLFENMWPLPDGIAYNSYLITDEKTALLDTVKITKVDGFVDTLKDILGGRDLDYLVIHHMEPDHSGCVKTIMELYPNVTIVTNKKARAMMDDYFDIELDNYIEVKNGDVLDLGERKLNFVMTPMVHWPESMVSYESTDKVLFSQDIFGGYGSLNGTIFDDEMNFEFFRDDIRRYYSNIVGKYSKQAARSLEKVKALDINIICPVHGIIWRTNPDLIVDEYIRLANQVNEEGVIIAYGSMYGNTEKMADYLARFIAEEGIKNVKVYDVSKTNASYILSDIWKYNGLVLGSCTYNNSVYPMMNQLMYILKMNKLKNHVLGIFGSYGWNGGAVKELTEFASEGGTFEVAPTVVDTKGAMKEEDIENLRTLAKEIAEMVRKDDK</sequence>
<dbReference type="Gene3D" id="3.60.15.10">
    <property type="entry name" value="Ribonuclease Z/Hydroxyacylglutathione hydrolase-like"/>
    <property type="match status" value="1"/>
</dbReference>
<evidence type="ECO:0000256" key="1">
    <source>
        <dbReference type="ARBA" id="ARBA00007121"/>
    </source>
</evidence>
<accession>A0A2P7PYU5</accession>
<dbReference type="InterPro" id="IPR016440">
    <property type="entry name" value="Rubredoxin-O_OxRdtase"/>
</dbReference>
<feature type="domain" description="Flavodoxin-like" evidence="2">
    <location>
        <begin position="254"/>
        <end position="394"/>
    </location>
</feature>
<dbReference type="GO" id="GO:0009055">
    <property type="term" value="F:electron transfer activity"/>
    <property type="evidence" value="ECO:0007669"/>
    <property type="project" value="InterPro"/>
</dbReference>
<dbReference type="PANTHER" id="PTHR43717">
    <property type="entry name" value="ANAEROBIC NITRIC OXIDE REDUCTASE FLAVORUBREDOXIN"/>
    <property type="match status" value="1"/>
</dbReference>
<dbReference type="OrthoDB" id="9807946at2"/>
<dbReference type="CDD" id="cd07709">
    <property type="entry name" value="flavodiiron_proteins_MBL-fold"/>
    <property type="match status" value="1"/>
</dbReference>
<dbReference type="InterPro" id="IPR029039">
    <property type="entry name" value="Flavoprotein-like_sf"/>
</dbReference>
<dbReference type="Pfam" id="PF19583">
    <property type="entry name" value="ODP"/>
    <property type="match status" value="1"/>
</dbReference>